<dbReference type="Gene3D" id="3.20.20.80">
    <property type="entry name" value="Glycosidases"/>
    <property type="match status" value="1"/>
</dbReference>
<comment type="caution">
    <text evidence="5">The sequence shown here is derived from an EMBL/GenBank/DDBJ whole genome shotgun (WGS) entry which is preliminary data.</text>
</comment>
<feature type="chain" id="PRO_5015521727" description="Glycoside hydrolase family 42 N-terminal domain-containing protein" evidence="3">
    <location>
        <begin position="23"/>
        <end position="613"/>
    </location>
</feature>
<evidence type="ECO:0000313" key="5">
    <source>
        <dbReference type="EMBL" id="PPQ27055.1"/>
    </source>
</evidence>
<dbReference type="CDD" id="cd03143">
    <property type="entry name" value="A4_beta-galactosidase_middle_domain"/>
    <property type="match status" value="1"/>
</dbReference>
<dbReference type="InterPro" id="IPR013529">
    <property type="entry name" value="Glyco_hydro_42_N"/>
</dbReference>
<accession>A0A2S6MXG6</accession>
<protein>
    <recommendedName>
        <fullName evidence="4">Glycoside hydrolase family 42 N-terminal domain-containing protein</fullName>
    </recommendedName>
</protein>
<evidence type="ECO:0000256" key="3">
    <source>
        <dbReference type="SAM" id="SignalP"/>
    </source>
</evidence>
<dbReference type="EMBL" id="NHRY01000263">
    <property type="protein sequence ID" value="PPQ27055.1"/>
    <property type="molecule type" value="Genomic_DNA"/>
</dbReference>
<feature type="signal peptide" evidence="3">
    <location>
        <begin position="1"/>
        <end position="22"/>
    </location>
</feature>
<evidence type="ECO:0000313" key="6">
    <source>
        <dbReference type="Proteomes" id="UP000239724"/>
    </source>
</evidence>
<dbReference type="GO" id="GO:0005975">
    <property type="term" value="P:carbohydrate metabolic process"/>
    <property type="evidence" value="ECO:0007669"/>
    <property type="project" value="InterPro"/>
</dbReference>
<dbReference type="InterPro" id="IPR029062">
    <property type="entry name" value="Class_I_gatase-like"/>
</dbReference>
<organism evidence="5 6">
    <name type="scientific">Rhodopila globiformis</name>
    <name type="common">Rhodopseudomonas globiformis</name>
    <dbReference type="NCBI Taxonomy" id="1071"/>
    <lineage>
        <taxon>Bacteria</taxon>
        <taxon>Pseudomonadati</taxon>
        <taxon>Pseudomonadota</taxon>
        <taxon>Alphaproteobacteria</taxon>
        <taxon>Acetobacterales</taxon>
        <taxon>Acetobacteraceae</taxon>
        <taxon>Rhodopila</taxon>
    </lineage>
</organism>
<dbReference type="InterPro" id="IPR017853">
    <property type="entry name" value="GH"/>
</dbReference>
<dbReference type="Pfam" id="PF02449">
    <property type="entry name" value="Glyco_hydro_42"/>
    <property type="match status" value="1"/>
</dbReference>
<keyword evidence="1" id="KW-0378">Hydrolase</keyword>
<dbReference type="Gene3D" id="3.40.50.880">
    <property type="match status" value="1"/>
</dbReference>
<reference evidence="5 6" key="1">
    <citation type="journal article" date="2018" name="Arch. Microbiol.">
        <title>New insights into the metabolic potential of the phototrophic purple bacterium Rhodopila globiformis DSM 161(T) from its draft genome sequence and evidence for a vanadium-dependent nitrogenase.</title>
        <authorList>
            <person name="Imhoff J.F."/>
            <person name="Rahn T."/>
            <person name="Kunzel S."/>
            <person name="Neulinger S.C."/>
        </authorList>
    </citation>
    <scope>NUCLEOTIDE SEQUENCE [LARGE SCALE GENOMIC DNA]</scope>
    <source>
        <strain evidence="5 6">DSM 161</strain>
    </source>
</reference>
<evidence type="ECO:0000259" key="4">
    <source>
        <dbReference type="Pfam" id="PF02449"/>
    </source>
</evidence>
<dbReference type="GO" id="GO:0009341">
    <property type="term" value="C:beta-galactosidase complex"/>
    <property type="evidence" value="ECO:0007669"/>
    <property type="project" value="InterPro"/>
</dbReference>
<feature type="domain" description="Glycoside hydrolase family 42 N-terminal" evidence="4">
    <location>
        <begin position="175"/>
        <end position="247"/>
    </location>
</feature>
<dbReference type="RefSeq" id="WP_104522194.1">
    <property type="nucleotide sequence ID" value="NZ_NHRY01000263.1"/>
</dbReference>
<dbReference type="AlphaFoldDB" id="A0A2S6MXG6"/>
<gene>
    <name evidence="5" type="ORF">CCS01_28365</name>
</gene>
<proteinExistence type="predicted"/>
<name>A0A2S6MXG6_RHOGL</name>
<evidence type="ECO:0000256" key="1">
    <source>
        <dbReference type="ARBA" id="ARBA00022801"/>
    </source>
</evidence>
<sequence length="613" mass="67073">MRIRRALCLAALLSTAGTAAHAESWRGFPVIEWQTRPAQQLAAMKHLGITAEAIMADRQHPDQPRRQELQAAQSAGTGFYVENIATDFYSAYHRWFPGKPVNWRFVEAQQRYRADPANDSLLFRDPSLSDPAWQASIRERLMATVRTYHADQPLYYDLGDESGIADLSAFWDFDLSPPALAAMRQWSQQQYGSLAALNAEWGTHFARWDDVRPETTRQAMRRTDGNFASWSDFKAWMDVAYAQALRAGTDAVHAADPQAVAGMEGVQVPGWGGYNFETLAHSVDLMEVTGAYGESLPLLRALNPRLIPIITSFSSSPASQRRTWHAVLNGARGLVLWDENDAIVRPDGTVGPDGTAHAPLFAALPRVAALLHDSQPALDAVAILYSPESFRLQWMLDQQPKGDAWMQRKSETELEDNAWRHALHGYMQTLSGLHLQPQFVTGAMLAELHSKVLILPDTLGLSQQEAQAIARFAAQGGVVIADRPAGGYDGHGKRLPQPVFTAGVARIVAPEDAPQITRLLGQAGVSQPIGVRNPDGSNAGDVTLYRYRHHGDTVVALERQDRGAQGRAVVLDLPAAIASVSDARTGAAVAGGRQVTVQLDPVVPTILWGHARP</sequence>
<evidence type="ECO:0000256" key="2">
    <source>
        <dbReference type="ARBA" id="ARBA00023295"/>
    </source>
</evidence>
<dbReference type="SUPFAM" id="SSF51445">
    <property type="entry name" value="(Trans)glycosidases"/>
    <property type="match status" value="1"/>
</dbReference>
<dbReference type="GO" id="GO:0004565">
    <property type="term" value="F:beta-galactosidase activity"/>
    <property type="evidence" value="ECO:0007669"/>
    <property type="project" value="InterPro"/>
</dbReference>
<dbReference type="OrthoDB" id="9800974at2"/>
<keyword evidence="2" id="KW-0326">Glycosidase</keyword>
<keyword evidence="6" id="KW-1185">Reference proteome</keyword>
<keyword evidence="3" id="KW-0732">Signal</keyword>
<dbReference type="Proteomes" id="UP000239724">
    <property type="component" value="Unassembled WGS sequence"/>
</dbReference>